<evidence type="ECO:0000256" key="1">
    <source>
        <dbReference type="SAM" id="SignalP"/>
    </source>
</evidence>
<comment type="caution">
    <text evidence="2">The sequence shown here is derived from an EMBL/GenBank/DDBJ whole genome shotgun (WGS) entry which is preliminary data.</text>
</comment>
<keyword evidence="1" id="KW-0732">Signal</keyword>
<dbReference type="Proteomes" id="UP000622017">
    <property type="component" value="Unassembled WGS sequence"/>
</dbReference>
<gene>
    <name evidence="2" type="ORF">H8B15_07970</name>
</gene>
<name>A0ABR7MIH3_9BACT</name>
<accession>A0ABR7MIH3</accession>
<proteinExistence type="predicted"/>
<feature type="signal peptide" evidence="1">
    <location>
        <begin position="1"/>
        <end position="25"/>
    </location>
</feature>
<feature type="chain" id="PRO_5045989751" evidence="1">
    <location>
        <begin position="26"/>
        <end position="217"/>
    </location>
</feature>
<dbReference type="RefSeq" id="WP_187319133.1">
    <property type="nucleotide sequence ID" value="NZ_JACSCY010000004.1"/>
</dbReference>
<protein>
    <submittedName>
        <fullName evidence="2">Uncharacterized protein</fullName>
    </submittedName>
</protein>
<organism evidence="2 3">
    <name type="scientific">Hymenobacter citatus</name>
    <dbReference type="NCBI Taxonomy" id="2763506"/>
    <lineage>
        <taxon>Bacteria</taxon>
        <taxon>Pseudomonadati</taxon>
        <taxon>Bacteroidota</taxon>
        <taxon>Cytophagia</taxon>
        <taxon>Cytophagales</taxon>
        <taxon>Hymenobacteraceae</taxon>
        <taxon>Hymenobacter</taxon>
    </lineage>
</organism>
<evidence type="ECO:0000313" key="2">
    <source>
        <dbReference type="EMBL" id="MBC6610856.1"/>
    </source>
</evidence>
<keyword evidence="3" id="KW-1185">Reference proteome</keyword>
<dbReference type="EMBL" id="JACSCY010000004">
    <property type="protein sequence ID" value="MBC6610856.1"/>
    <property type="molecule type" value="Genomic_DNA"/>
</dbReference>
<reference evidence="2 3" key="1">
    <citation type="submission" date="2020-08" db="EMBL/GenBank/DDBJ databases">
        <title>Hymenobacter sp.</title>
        <authorList>
            <person name="Kim M.K."/>
        </authorList>
    </citation>
    <scope>NUCLEOTIDE SEQUENCE [LARGE SCALE GENOMIC DNA]</scope>
    <source>
        <strain evidence="2 3">BT507</strain>
    </source>
</reference>
<evidence type="ECO:0000313" key="3">
    <source>
        <dbReference type="Proteomes" id="UP000622017"/>
    </source>
</evidence>
<sequence>MKKYAFPFLLAAAATAWLPFAPATAQTTTPNHTQSKAETELRSFSAWVNQQVDKADAGARRNWPALMANFDRQSQRLDRATDSLSSQSKREYAQQKTRYKDWAIQQQRLEAQAAQPTTAQQAQRRLLNEDVQISKARGSEMVDLYSRFIDATRAQRRQWTDAEWAEASTVLSALNARYSQVRSEIAMEDRLRIRSWQGEFRTFEKARSMKDIVTDDK</sequence>